<dbReference type="InterPro" id="IPR009210">
    <property type="entry name" value="ASCC1"/>
</dbReference>
<dbReference type="InterPro" id="IPR019510">
    <property type="entry name" value="AKAP7-like_phosphoesterase"/>
</dbReference>
<dbReference type="PIRSF" id="PIRSF027019">
    <property type="entry name" value="Euk_LigT"/>
    <property type="match status" value="1"/>
</dbReference>
<dbReference type="Pfam" id="PF10469">
    <property type="entry name" value="AKAP7_NLS"/>
    <property type="match status" value="1"/>
</dbReference>
<keyword evidence="1" id="KW-0694">RNA-binding</keyword>
<dbReference type="PANTHER" id="PTHR13360:SF1">
    <property type="entry name" value="ACTIVATING SIGNAL COINTEGRATOR 1 COMPLEX SUBUNIT 1"/>
    <property type="match status" value="1"/>
</dbReference>
<feature type="compositionally biased region" description="Polar residues" evidence="2">
    <location>
        <begin position="295"/>
        <end position="308"/>
    </location>
</feature>
<dbReference type="Gene3D" id="3.30.1370.10">
    <property type="entry name" value="K Homology domain, type 1"/>
    <property type="match status" value="1"/>
</dbReference>
<evidence type="ECO:0000259" key="3">
    <source>
        <dbReference type="SMART" id="SM00322"/>
    </source>
</evidence>
<dbReference type="SMART" id="SM00322">
    <property type="entry name" value="KH"/>
    <property type="match status" value="1"/>
</dbReference>
<organism evidence="4">
    <name type="scientific">Arion vulgaris</name>
    <dbReference type="NCBI Taxonomy" id="1028688"/>
    <lineage>
        <taxon>Eukaryota</taxon>
        <taxon>Metazoa</taxon>
        <taxon>Spiralia</taxon>
        <taxon>Lophotrochozoa</taxon>
        <taxon>Mollusca</taxon>
        <taxon>Gastropoda</taxon>
        <taxon>Heterobranchia</taxon>
        <taxon>Euthyneura</taxon>
        <taxon>Panpulmonata</taxon>
        <taxon>Eupulmonata</taxon>
        <taxon>Stylommatophora</taxon>
        <taxon>Helicina</taxon>
        <taxon>Arionoidea</taxon>
        <taxon>Arionidae</taxon>
        <taxon>Arion</taxon>
    </lineage>
</organism>
<dbReference type="Gene3D" id="3.90.1140.10">
    <property type="entry name" value="Cyclic phosphodiesterase"/>
    <property type="match status" value="1"/>
</dbReference>
<dbReference type="SUPFAM" id="SSF55144">
    <property type="entry name" value="LigT-like"/>
    <property type="match status" value="1"/>
</dbReference>
<dbReference type="InterPro" id="IPR036612">
    <property type="entry name" value="KH_dom_type_1_sf"/>
</dbReference>
<dbReference type="InterPro" id="IPR047538">
    <property type="entry name" value="KH-I_ASCC1"/>
</dbReference>
<dbReference type="AlphaFoldDB" id="A0A0B7A270"/>
<dbReference type="CDD" id="cd22419">
    <property type="entry name" value="KH-I_ASCC1"/>
    <property type="match status" value="1"/>
</dbReference>
<dbReference type="EMBL" id="HACG01027346">
    <property type="protein sequence ID" value="CEK74211.1"/>
    <property type="molecule type" value="Transcribed_RNA"/>
</dbReference>
<evidence type="ECO:0000313" key="4">
    <source>
        <dbReference type="EMBL" id="CEK74211.1"/>
    </source>
</evidence>
<dbReference type="PROSITE" id="PS50084">
    <property type="entry name" value="KH_TYPE_1"/>
    <property type="match status" value="1"/>
</dbReference>
<sequence length="362" mass="41525">MDVLRPQLVWIDNRCYRKNTPKDILSRTYEDEELIESDNRARQIYDDDVCDGELEFKETATGFQLKMEVPSAFYKYIVGKNGETKTRLQVETHTKIHIPKPNDKQEVIVIDGHEKKGLISAKTRIDVIIDSARQREQFTHFLSIPVTSDEIILNFDDFKTKVLSKCDGDRGLDSSLFQNPQKLHLTIGTLVLLSEREIQKAVSLLQTCQTELIEPILKGERLEVQVRGLEYMNDDPSAVDVLYAKIEPGEACQRLQLLVDRLVDRFTSADLIQREHDNVRLHVTVMNTLMRKDPSGTSVPKVQTNSRPGSKLRESFDGSHILQKFRDFKFGTHHVSSIHLSQRYSTGKDEYYGRATSLTMPS</sequence>
<dbReference type="SUPFAM" id="SSF54791">
    <property type="entry name" value="Eukaryotic type KH-domain (KH-domain type I)"/>
    <property type="match status" value="1"/>
</dbReference>
<name>A0A0B7A270_9EUPU</name>
<evidence type="ECO:0000256" key="1">
    <source>
        <dbReference type="PROSITE-ProRule" id="PRU00117"/>
    </source>
</evidence>
<accession>A0A0B7A270</accession>
<dbReference type="GO" id="GO:0005634">
    <property type="term" value="C:nucleus"/>
    <property type="evidence" value="ECO:0007669"/>
    <property type="project" value="TreeGrafter"/>
</dbReference>
<feature type="region of interest" description="Disordered" evidence="2">
    <location>
        <begin position="292"/>
        <end position="313"/>
    </location>
</feature>
<evidence type="ECO:0000256" key="2">
    <source>
        <dbReference type="SAM" id="MobiDB-lite"/>
    </source>
</evidence>
<feature type="domain" description="K Homology" evidence="3">
    <location>
        <begin position="61"/>
        <end position="130"/>
    </location>
</feature>
<dbReference type="InterPro" id="IPR004088">
    <property type="entry name" value="KH_dom_type_1"/>
</dbReference>
<dbReference type="GO" id="GO:0003723">
    <property type="term" value="F:RNA binding"/>
    <property type="evidence" value="ECO:0007669"/>
    <property type="project" value="UniProtKB-UniRule"/>
</dbReference>
<dbReference type="PANTHER" id="PTHR13360">
    <property type="entry name" value="ACTIVATING SIGNAL COINTEGRATOR 1 COMPLEX SUBUNIT 1"/>
    <property type="match status" value="1"/>
</dbReference>
<dbReference type="GO" id="GO:0006307">
    <property type="term" value="P:DNA alkylation repair"/>
    <property type="evidence" value="ECO:0007669"/>
    <property type="project" value="InterPro"/>
</dbReference>
<reference evidence="4" key="1">
    <citation type="submission" date="2014-12" db="EMBL/GenBank/DDBJ databases">
        <title>Insight into the proteome of Arion vulgaris.</title>
        <authorList>
            <person name="Aradska J."/>
            <person name="Bulat T."/>
            <person name="Smidak R."/>
            <person name="Sarate P."/>
            <person name="Gangsoo J."/>
            <person name="Sialana F."/>
            <person name="Bilban M."/>
            <person name="Lubec G."/>
        </authorList>
    </citation>
    <scope>NUCLEOTIDE SEQUENCE</scope>
    <source>
        <tissue evidence="4">Skin</tissue>
    </source>
</reference>
<dbReference type="Pfam" id="PF00013">
    <property type="entry name" value="KH_1"/>
    <property type="match status" value="1"/>
</dbReference>
<protein>
    <recommendedName>
        <fullName evidence="3">K Homology domain-containing protein</fullName>
    </recommendedName>
</protein>
<gene>
    <name evidence="4" type="primary">ORF90121</name>
</gene>
<dbReference type="GO" id="GO:0006355">
    <property type="term" value="P:regulation of DNA-templated transcription"/>
    <property type="evidence" value="ECO:0007669"/>
    <property type="project" value="TreeGrafter"/>
</dbReference>
<proteinExistence type="predicted"/>
<dbReference type="InterPro" id="IPR009097">
    <property type="entry name" value="Cyclic_Pdiesterase"/>
</dbReference>
<dbReference type="InterPro" id="IPR004087">
    <property type="entry name" value="KH_dom"/>
</dbReference>